<dbReference type="InterPro" id="IPR036175">
    <property type="entry name" value="Sec23/24_helical_dom_sf"/>
</dbReference>
<dbReference type="CDD" id="cd11287">
    <property type="entry name" value="Sec23_C"/>
    <property type="match status" value="1"/>
</dbReference>
<dbReference type="Pfam" id="PF08033">
    <property type="entry name" value="Sec23_BS"/>
    <property type="match status" value="1"/>
</dbReference>
<dbReference type="PANTHER" id="PTHR11141:SF0">
    <property type="entry name" value="PROTEIN TRANSPORT PROTEIN SEC23"/>
    <property type="match status" value="1"/>
</dbReference>
<feature type="domain" description="Gelsolin-like" evidence="16">
    <location>
        <begin position="630"/>
        <end position="717"/>
    </location>
</feature>
<keyword evidence="12 15" id="KW-0472">Membrane</keyword>
<dbReference type="STRING" id="763406.A0A1E3NK91"/>
<dbReference type="SUPFAM" id="SSF53300">
    <property type="entry name" value="vWA-like"/>
    <property type="match status" value="1"/>
</dbReference>
<evidence type="ECO:0000259" key="19">
    <source>
        <dbReference type="Pfam" id="PF04815"/>
    </source>
</evidence>
<dbReference type="Gene3D" id="3.40.20.10">
    <property type="entry name" value="Severin"/>
    <property type="match status" value="1"/>
</dbReference>
<evidence type="ECO:0000313" key="21">
    <source>
        <dbReference type="EMBL" id="ODQ46557.1"/>
    </source>
</evidence>
<feature type="domain" description="Zinc finger Sec23/Sec24-type" evidence="17">
    <location>
        <begin position="58"/>
        <end position="93"/>
    </location>
</feature>
<dbReference type="InterPro" id="IPR006896">
    <property type="entry name" value="Sec23/24_trunk_dom"/>
</dbReference>
<dbReference type="InterPro" id="IPR037550">
    <property type="entry name" value="Sec23_C"/>
</dbReference>
<organism evidence="21 22">
    <name type="scientific">Pichia membranifaciens NRRL Y-2026</name>
    <dbReference type="NCBI Taxonomy" id="763406"/>
    <lineage>
        <taxon>Eukaryota</taxon>
        <taxon>Fungi</taxon>
        <taxon>Dikarya</taxon>
        <taxon>Ascomycota</taxon>
        <taxon>Saccharomycotina</taxon>
        <taxon>Pichiomycetes</taxon>
        <taxon>Pichiales</taxon>
        <taxon>Pichiaceae</taxon>
        <taxon>Pichia</taxon>
    </lineage>
</organism>
<comment type="similarity">
    <text evidence="3 15">Belongs to the SEC23/SEC24 family. SEC23 subfamily.</text>
</comment>
<keyword evidence="13 15" id="KW-0968">Cytoplasmic vesicle</keyword>
<evidence type="ECO:0000256" key="10">
    <source>
        <dbReference type="ARBA" id="ARBA00022927"/>
    </source>
</evidence>
<evidence type="ECO:0000259" key="17">
    <source>
        <dbReference type="Pfam" id="PF04810"/>
    </source>
</evidence>
<comment type="subcellular location">
    <subcellularLocation>
        <location evidence="15">Cytoplasm</location>
    </subcellularLocation>
    <subcellularLocation>
        <location evidence="1 15">Cytoplasmic vesicle</location>
        <location evidence="1 15">COPII-coated vesicle membrane</location>
        <topology evidence="1 15">Peripheral membrane protein</topology>
        <orientation evidence="1 15">Cytoplasmic side</orientation>
    </subcellularLocation>
    <subcellularLocation>
        <location evidence="2 15">Endoplasmic reticulum membrane</location>
        <topology evidence="2 15">Peripheral membrane protein</topology>
        <orientation evidence="2 15">Cytoplasmic side</orientation>
    </subcellularLocation>
    <subcellularLocation>
        <location evidence="15">Golgi apparatus membrane</location>
        <topology evidence="15">Peripheral membrane protein</topology>
        <orientation evidence="15">Cytoplasmic side</orientation>
    </subcellularLocation>
</comment>
<keyword evidence="6 15" id="KW-0479">Metal-binding</keyword>
<keyword evidence="7 15" id="KW-0256">Endoplasmic reticulum</keyword>
<dbReference type="OrthoDB" id="10256289at2759"/>
<evidence type="ECO:0000256" key="3">
    <source>
        <dbReference type="ARBA" id="ARBA00009210"/>
    </source>
</evidence>
<name>A0A1E3NK91_9ASCO</name>
<keyword evidence="9 15" id="KW-0931">ER-Golgi transport</keyword>
<dbReference type="Gene3D" id="1.20.120.730">
    <property type="entry name" value="Sec23/Sec24 helical domain"/>
    <property type="match status" value="1"/>
</dbReference>
<protein>
    <recommendedName>
        <fullName evidence="4 15">Protein transport protein SEC23</fullName>
    </recommendedName>
</protein>
<dbReference type="InterPro" id="IPR029006">
    <property type="entry name" value="ADF-H/Gelsolin-like_dom_sf"/>
</dbReference>
<evidence type="ECO:0000256" key="2">
    <source>
        <dbReference type="ARBA" id="ARBA00004397"/>
    </source>
</evidence>
<dbReference type="SUPFAM" id="SSF82919">
    <property type="entry name" value="Zn-finger domain of Sec23/24"/>
    <property type="match status" value="1"/>
</dbReference>
<dbReference type="EMBL" id="KV454003">
    <property type="protein sequence ID" value="ODQ46557.1"/>
    <property type="molecule type" value="Genomic_DNA"/>
</dbReference>
<evidence type="ECO:0000256" key="13">
    <source>
        <dbReference type="ARBA" id="ARBA00023329"/>
    </source>
</evidence>
<dbReference type="PANTHER" id="PTHR11141">
    <property type="entry name" value="PROTEIN TRANSPORT PROTEIN SEC23"/>
    <property type="match status" value="1"/>
</dbReference>
<feature type="domain" description="Sec23/Sec24 trunk" evidence="18">
    <location>
        <begin position="119"/>
        <end position="379"/>
    </location>
</feature>
<dbReference type="AlphaFoldDB" id="A0A1E3NK91"/>
<evidence type="ECO:0000256" key="4">
    <source>
        <dbReference type="ARBA" id="ARBA00021212"/>
    </source>
</evidence>
<keyword evidence="5 15" id="KW-0813">Transport</keyword>
<evidence type="ECO:0000256" key="6">
    <source>
        <dbReference type="ARBA" id="ARBA00022723"/>
    </source>
</evidence>
<evidence type="ECO:0000313" key="22">
    <source>
        <dbReference type="Proteomes" id="UP000094455"/>
    </source>
</evidence>
<dbReference type="GO" id="GO:0090110">
    <property type="term" value="P:COPII-coated vesicle cargo loading"/>
    <property type="evidence" value="ECO:0007669"/>
    <property type="project" value="TreeGrafter"/>
</dbReference>
<dbReference type="InterPro" id="IPR036465">
    <property type="entry name" value="vWFA_dom_sf"/>
</dbReference>
<evidence type="ECO:0000256" key="5">
    <source>
        <dbReference type="ARBA" id="ARBA00022448"/>
    </source>
</evidence>
<dbReference type="InterPro" id="IPR036174">
    <property type="entry name" value="Znf_Sec23_Sec24_sf"/>
</dbReference>
<evidence type="ECO:0000256" key="8">
    <source>
        <dbReference type="ARBA" id="ARBA00022833"/>
    </source>
</evidence>
<keyword evidence="10 15" id="KW-0653">Protein transport</keyword>
<sequence length="772" mass="86826">MDVLQSQFETYEDKTGLKFPFNVFPRTKEQERKCSIPISCLYQPLRPKEDPVIVENYPMACFNCKSIINSLCMADSRGWSCSICGNRNQFPNEINQLPIEMNPGLLDIEYIIPQQGILKPTIFVYIVDLAIDEEELASLLENLLISIDLLPVNSMISLITYSKHVNVHEIGYQGSNYSYTFNGAKDYSREEISQKLGILRKNVDGMKNATTSQIANRFFQQTAICEFSLASLIESLQKDAFKVPQFHRKERATGCAINVAFHMLGTLYPKIGARIMLFTGGGCTVGPGSIVSTSLKDPIRSHHDLSKDAKTIKKFKANAKFYNDIAEKASINGHTFDIFIGCYDQIGLSEMECLVDKTGGVIVQSDSFTSAIFKQSLNKFLSPNEYGESQFGLNATLEVKCKNVKVRGLIGHATALHLNKGKTLDGAHNKISFHTEEKGKKIGLGGTNCWKLGSVSTHSSYAVYFEMVDHPIGDYSVIQFIASYQHPDGTQHIHVTTSQRFMNQGSDSMDSIISNFDQEAATAIIARQAIDTVANNSSVNALTFVNKILIDFLSVFAKYRVNDTRSVVIPPNVNLLPQFIYHLRRSNFIQIFNSSPDETSFYRHCFLTEDCLNTLIMIQPTLTAYELEKDPEPVLLDSTSLKPNRILFLDTFFHILIFHGSLISDWRRQGYQDQPDYEYFKDFLELPRQEAADILVDRFPLPRFIDTEEGGSQARFLMSKLNPTTSYNSSDSLEQLATFGPQDTGDGAVIMTDDISLQTFMQYVYEAVVKPT</sequence>
<evidence type="ECO:0000259" key="20">
    <source>
        <dbReference type="Pfam" id="PF08033"/>
    </source>
</evidence>
<dbReference type="GO" id="GO:0006886">
    <property type="term" value="P:intracellular protein transport"/>
    <property type="evidence" value="ECO:0007669"/>
    <property type="project" value="InterPro"/>
</dbReference>
<keyword evidence="11 15" id="KW-0333">Golgi apparatus</keyword>
<evidence type="ECO:0000256" key="7">
    <source>
        <dbReference type="ARBA" id="ARBA00022824"/>
    </source>
</evidence>
<dbReference type="Gene3D" id="2.30.30.380">
    <property type="entry name" value="Zn-finger domain of Sec23/24"/>
    <property type="match status" value="1"/>
</dbReference>
<comment type="function">
    <text evidence="14 15">Component of the coat protein complex II (COPII) which promotes the formation of transport vesicles from the endoplasmic reticulum (ER). The coat has two main functions, the physical deformation of the endoplasmic reticulum membrane into vesicles and the selection of cargo molecules.</text>
</comment>
<dbReference type="Pfam" id="PF04810">
    <property type="entry name" value="zf-Sec23_Sec24"/>
    <property type="match status" value="1"/>
</dbReference>
<dbReference type="GeneID" id="30177887"/>
<dbReference type="RefSeq" id="XP_019017670.1">
    <property type="nucleotide sequence ID" value="XM_019161200.1"/>
</dbReference>
<dbReference type="Gene3D" id="3.40.50.410">
    <property type="entry name" value="von Willebrand factor, type A domain"/>
    <property type="match status" value="1"/>
</dbReference>
<evidence type="ECO:0000256" key="12">
    <source>
        <dbReference type="ARBA" id="ARBA00023136"/>
    </source>
</evidence>
<dbReference type="Pfam" id="PF04815">
    <property type="entry name" value="Sec23_helical"/>
    <property type="match status" value="1"/>
</dbReference>
<dbReference type="InterPro" id="IPR036180">
    <property type="entry name" value="Gelsolin-like_dom_sf"/>
</dbReference>
<evidence type="ECO:0000256" key="9">
    <source>
        <dbReference type="ARBA" id="ARBA00022892"/>
    </source>
</evidence>
<feature type="domain" description="Sec23/Sec24 beta-sandwich" evidence="20">
    <location>
        <begin position="392"/>
        <end position="500"/>
    </location>
</feature>
<dbReference type="FunFam" id="3.40.20.10:FF:000041">
    <property type="entry name" value="Protein transport protein SEC23"/>
    <property type="match status" value="1"/>
</dbReference>
<evidence type="ECO:0000259" key="16">
    <source>
        <dbReference type="Pfam" id="PF00626"/>
    </source>
</evidence>
<dbReference type="InterPro" id="IPR037364">
    <property type="entry name" value="Sec23"/>
</dbReference>
<evidence type="ECO:0000256" key="14">
    <source>
        <dbReference type="ARBA" id="ARBA00025471"/>
    </source>
</evidence>
<keyword evidence="8 15" id="KW-0862">Zinc</keyword>
<dbReference type="SUPFAM" id="SSF82754">
    <property type="entry name" value="C-terminal, gelsolin-like domain of Sec23/24"/>
    <property type="match status" value="1"/>
</dbReference>
<dbReference type="SUPFAM" id="SSF81995">
    <property type="entry name" value="beta-sandwich domain of Sec23/24"/>
    <property type="match status" value="1"/>
</dbReference>
<dbReference type="GO" id="GO:0000139">
    <property type="term" value="C:Golgi membrane"/>
    <property type="evidence" value="ECO:0007669"/>
    <property type="project" value="UniProtKB-SubCell"/>
</dbReference>
<dbReference type="Proteomes" id="UP000094455">
    <property type="component" value="Unassembled WGS sequence"/>
</dbReference>
<dbReference type="InterPro" id="IPR012990">
    <property type="entry name" value="Beta-sandwich_Sec23_24"/>
</dbReference>
<dbReference type="InterPro" id="IPR007123">
    <property type="entry name" value="Gelsolin-like_dom"/>
</dbReference>
<keyword evidence="22" id="KW-1185">Reference proteome</keyword>
<feature type="domain" description="Sec23/Sec24 helical" evidence="19">
    <location>
        <begin position="517"/>
        <end position="615"/>
    </location>
</feature>
<reference evidence="21 22" key="1">
    <citation type="journal article" date="2016" name="Proc. Natl. Acad. Sci. U.S.A.">
        <title>Comparative genomics of biotechnologically important yeasts.</title>
        <authorList>
            <person name="Riley R."/>
            <person name="Haridas S."/>
            <person name="Wolfe K.H."/>
            <person name="Lopes M.R."/>
            <person name="Hittinger C.T."/>
            <person name="Goeker M."/>
            <person name="Salamov A.A."/>
            <person name="Wisecaver J.H."/>
            <person name="Long T.M."/>
            <person name="Calvey C.H."/>
            <person name="Aerts A.L."/>
            <person name="Barry K.W."/>
            <person name="Choi C."/>
            <person name="Clum A."/>
            <person name="Coughlan A.Y."/>
            <person name="Deshpande S."/>
            <person name="Douglass A.P."/>
            <person name="Hanson S.J."/>
            <person name="Klenk H.-P."/>
            <person name="LaButti K.M."/>
            <person name="Lapidus A."/>
            <person name="Lindquist E.A."/>
            <person name="Lipzen A.M."/>
            <person name="Meier-Kolthoff J.P."/>
            <person name="Ohm R.A."/>
            <person name="Otillar R.P."/>
            <person name="Pangilinan J.L."/>
            <person name="Peng Y."/>
            <person name="Rokas A."/>
            <person name="Rosa C.A."/>
            <person name="Scheuner C."/>
            <person name="Sibirny A.A."/>
            <person name="Slot J.C."/>
            <person name="Stielow J.B."/>
            <person name="Sun H."/>
            <person name="Kurtzman C.P."/>
            <person name="Blackwell M."/>
            <person name="Grigoriev I.V."/>
            <person name="Jeffries T.W."/>
        </authorList>
    </citation>
    <scope>NUCLEOTIDE SEQUENCE [LARGE SCALE GENOMIC DNA]</scope>
    <source>
        <strain evidence="21 22">NRRL Y-2026</strain>
    </source>
</reference>
<dbReference type="InterPro" id="IPR006900">
    <property type="entry name" value="Sec23/24_helical_dom"/>
</dbReference>
<dbReference type="SUPFAM" id="SSF81811">
    <property type="entry name" value="Helical domain of Sec23/24"/>
    <property type="match status" value="1"/>
</dbReference>
<evidence type="ECO:0000256" key="1">
    <source>
        <dbReference type="ARBA" id="ARBA00004299"/>
    </source>
</evidence>
<keyword evidence="15" id="KW-0963">Cytoplasm</keyword>
<accession>A0A1E3NK91</accession>
<evidence type="ECO:0000256" key="11">
    <source>
        <dbReference type="ARBA" id="ARBA00023034"/>
    </source>
</evidence>
<dbReference type="GO" id="GO:0030127">
    <property type="term" value="C:COPII vesicle coat"/>
    <property type="evidence" value="ECO:0007669"/>
    <property type="project" value="InterPro"/>
</dbReference>
<dbReference type="FunFam" id="3.40.50.410:FF:000043">
    <property type="entry name" value="Protein transport protein SEC23"/>
    <property type="match status" value="1"/>
</dbReference>
<evidence type="ECO:0000256" key="15">
    <source>
        <dbReference type="RuleBase" id="RU365030"/>
    </source>
</evidence>
<proteinExistence type="inferred from homology"/>
<dbReference type="InterPro" id="IPR006895">
    <property type="entry name" value="Znf_Sec23_Sec24"/>
</dbReference>
<dbReference type="Gene3D" id="2.60.40.1670">
    <property type="entry name" value="beta-sandwich domain of Sec23/24"/>
    <property type="match status" value="1"/>
</dbReference>
<dbReference type="GO" id="GO:0005789">
    <property type="term" value="C:endoplasmic reticulum membrane"/>
    <property type="evidence" value="ECO:0007669"/>
    <property type="project" value="UniProtKB-SubCell"/>
</dbReference>
<evidence type="ECO:0000259" key="18">
    <source>
        <dbReference type="Pfam" id="PF04811"/>
    </source>
</evidence>
<dbReference type="GO" id="GO:0070971">
    <property type="term" value="C:endoplasmic reticulum exit site"/>
    <property type="evidence" value="ECO:0007669"/>
    <property type="project" value="TreeGrafter"/>
</dbReference>
<gene>
    <name evidence="21" type="ORF">PICMEDRAFT_16419</name>
</gene>
<dbReference type="Pfam" id="PF04811">
    <property type="entry name" value="Sec23_trunk"/>
    <property type="match status" value="1"/>
</dbReference>
<dbReference type="Pfam" id="PF00626">
    <property type="entry name" value="Gelsolin"/>
    <property type="match status" value="1"/>
</dbReference>
<dbReference type="GO" id="GO:0005096">
    <property type="term" value="F:GTPase activator activity"/>
    <property type="evidence" value="ECO:0007669"/>
    <property type="project" value="TreeGrafter"/>
</dbReference>
<dbReference type="GO" id="GO:0008270">
    <property type="term" value="F:zinc ion binding"/>
    <property type="evidence" value="ECO:0007669"/>
    <property type="project" value="InterPro"/>
</dbReference>